<feature type="domain" description="BROMI C-terminal Rab TBC-like" evidence="1">
    <location>
        <begin position="825"/>
        <end position="991"/>
    </location>
</feature>
<dbReference type="AlphaFoldDB" id="A0A0B2VSA4"/>
<dbReference type="Proteomes" id="UP000031036">
    <property type="component" value="Unassembled WGS sequence"/>
</dbReference>
<accession>A0A0B2VSA4</accession>
<gene>
    <name evidence="2" type="primary">tbc1d32</name>
    <name evidence="2" type="ORF">Tcan_11360</name>
</gene>
<dbReference type="OrthoDB" id="5895320at2759"/>
<sequence>MDEAVNDFLAGDGFRLLDFLVGSVRSDCAAEIEIYLKSMCLTQSLPTPTASACSTVVDVRLMERRISRAAMHISKSDSFKRLKLDIIARSRRLARLRYDSLQNDYSEHSLAENSTFGLDLAQSTRFAGDADTTRLVEQLEDADASTQERVTLLSSLLSLSTSAIGKRKHLTRILRICEKTVMDESTFMSTLLLLKKLFNTKDLDIVSDVLCSFVAKLSDILHSSLSEDAKLKAIILLFKMICVCPALWSRFQAAPVSKMITSLVRYIGSVDISELSINNPVAILAALDPRANWMRSWAHALSSRTIMRASLPSFAKKIKNFLHDRPEYDSSKYQSVFLHYSPKELLILLNTNLCSMLFIWMKYDDLYAIFSDHEWVRILEAVIAHEFDRDSKSSSSKTVVGLLCEVAACSKPAHFLITPEAIGILARIRSVSGIRILRIALTVVLQPSDSSVTLICAEVNRHICSQSKAKRQEALLVLNLLANRISWDNLGSHIHYELVESDHGNQETSAIVQHVRALREMHIGESVARFLKYGAVCNLSIPSRFVEVTSADRPLLVSKVMELFRREGDPVESVTLFDTPSMVKLPAQLVALVWQPQTGADFLKCFDCNTFLQNIIQKAYELGDASMFAMLRVFTLNLNVAMELRRRAKMLRRLFQAIVRWNSKEIGAYFDSLSVNAFALFASSMIGGPSEVTVSPSLTSSLIKNPRSIIKLMYVGNGVYPSEEEEVPIRSVGEVINIIEKGGSFCAAEVLTFLASTVTVDESILTTRHLSTSESADDSKTNGHTFMRECTAVLDYAIYLKIIATRKNARKLLSQLRLPYVRKRDESDWFLNVIFLMLRMDAQLTNFVCARLIHHKNAAFFWPSANGRYADYLQNYTFAIFAEMLKTPRLKGIKEIFEREHVSLYHYLLLCSNQIFLNVLNWPQICQYVILSIAEGPGFQARHFCALLLHVEAQLRHHDSRGNLHALLVNLKQLSSFSFTNYAALVDELYKEAYAQTNDGQE</sequence>
<evidence type="ECO:0000313" key="2">
    <source>
        <dbReference type="EMBL" id="KHN83880.1"/>
    </source>
</evidence>
<dbReference type="EMBL" id="JPKZ01001124">
    <property type="protein sequence ID" value="KHN83880.1"/>
    <property type="molecule type" value="Genomic_DNA"/>
</dbReference>
<comment type="caution">
    <text evidence="2">The sequence shown here is derived from an EMBL/GenBank/DDBJ whole genome shotgun (WGS) entry which is preliminary data.</text>
</comment>
<proteinExistence type="predicted"/>
<protein>
    <submittedName>
        <fullName evidence="2">Protein broad-minded</fullName>
    </submittedName>
</protein>
<organism evidence="2 3">
    <name type="scientific">Toxocara canis</name>
    <name type="common">Canine roundworm</name>
    <dbReference type="NCBI Taxonomy" id="6265"/>
    <lineage>
        <taxon>Eukaryota</taxon>
        <taxon>Metazoa</taxon>
        <taxon>Ecdysozoa</taxon>
        <taxon>Nematoda</taxon>
        <taxon>Chromadorea</taxon>
        <taxon>Rhabditida</taxon>
        <taxon>Spirurina</taxon>
        <taxon>Ascaridomorpha</taxon>
        <taxon>Ascaridoidea</taxon>
        <taxon>Toxocaridae</taxon>
        <taxon>Toxocara</taxon>
    </lineage>
</organism>
<dbReference type="InterPro" id="IPR055392">
    <property type="entry name" value="BROMI_C"/>
</dbReference>
<reference evidence="2 3" key="1">
    <citation type="submission" date="2014-11" db="EMBL/GenBank/DDBJ databases">
        <title>Genetic blueprint of the zoonotic pathogen Toxocara canis.</title>
        <authorList>
            <person name="Zhu X.-Q."/>
            <person name="Korhonen P.K."/>
            <person name="Cai H."/>
            <person name="Young N.D."/>
            <person name="Nejsum P."/>
            <person name="von Samson-Himmelstjerna G."/>
            <person name="Boag P.R."/>
            <person name="Tan P."/>
            <person name="Li Q."/>
            <person name="Min J."/>
            <person name="Yang Y."/>
            <person name="Wang X."/>
            <person name="Fang X."/>
            <person name="Hall R.S."/>
            <person name="Hofmann A."/>
            <person name="Sternberg P.W."/>
            <person name="Jex A.R."/>
            <person name="Gasser R.B."/>
        </authorList>
    </citation>
    <scope>NUCLEOTIDE SEQUENCE [LARGE SCALE GENOMIC DNA]</scope>
    <source>
        <strain evidence="2">PN_DK_2014</strain>
    </source>
</reference>
<evidence type="ECO:0000259" key="1">
    <source>
        <dbReference type="Pfam" id="PF23440"/>
    </source>
</evidence>
<dbReference type="Pfam" id="PF23440">
    <property type="entry name" value="BROMI_C"/>
    <property type="match status" value="1"/>
</dbReference>
<name>A0A0B2VSA4_TOXCA</name>
<keyword evidence="3" id="KW-1185">Reference proteome</keyword>
<evidence type="ECO:0000313" key="3">
    <source>
        <dbReference type="Proteomes" id="UP000031036"/>
    </source>
</evidence>